<sequence length="141" mass="15924">MHYYSIEWHTHTTHSDADQTIDQLFAAAAAAHYDILSISDHSTLSAYAEIQQRQLQPASWLLRNSLEWTTYYGHMLVLGTQDVVNWYEAKPTDIDQWCRKIAMPGLLSAWPIPLNLAVQSVPAVTGTSWSEIGTTSIFLKC</sequence>
<proteinExistence type="predicted"/>
<dbReference type="Proteomes" id="UP001330016">
    <property type="component" value="Unassembled WGS sequence"/>
</dbReference>
<dbReference type="InterPro" id="IPR052018">
    <property type="entry name" value="PHP_domain"/>
</dbReference>
<accession>A0ABU7T1E5</accession>
<dbReference type="PANTHER" id="PTHR42924:SF3">
    <property type="entry name" value="POLYMERASE_HISTIDINOL PHOSPHATASE N-TERMINAL DOMAIN-CONTAINING PROTEIN"/>
    <property type="match status" value="1"/>
</dbReference>
<dbReference type="Gene3D" id="3.20.20.140">
    <property type="entry name" value="Metal-dependent hydrolases"/>
    <property type="match status" value="1"/>
</dbReference>
<dbReference type="InterPro" id="IPR016195">
    <property type="entry name" value="Pol/histidinol_Pase-like"/>
</dbReference>
<organism evidence="1 2">
    <name type="scientific">Schleiferilactobacillus harbinensis</name>
    <dbReference type="NCBI Taxonomy" id="304207"/>
    <lineage>
        <taxon>Bacteria</taxon>
        <taxon>Bacillati</taxon>
        <taxon>Bacillota</taxon>
        <taxon>Bacilli</taxon>
        <taxon>Lactobacillales</taxon>
        <taxon>Lactobacillaceae</taxon>
        <taxon>Schleiferilactobacillus</taxon>
    </lineage>
</organism>
<gene>
    <name evidence="1" type="ORF">PS435_11160</name>
</gene>
<comment type="caution">
    <text evidence="1">The sequence shown here is derived from an EMBL/GenBank/DDBJ whole genome shotgun (WGS) entry which is preliminary data.</text>
</comment>
<reference evidence="1 2" key="1">
    <citation type="submission" date="2023-02" db="EMBL/GenBank/DDBJ databases">
        <title>The predominant lactic acid bacteria and yeasts involved in the spontaneous fermentation of millet during the production of the traditional porridge Hausa koko in Ghana.</title>
        <authorList>
            <person name="Atter A."/>
            <person name="Diaz M."/>
        </authorList>
    </citation>
    <scope>NUCLEOTIDE SEQUENCE [LARGE SCALE GENOMIC DNA]</scope>
    <source>
        <strain evidence="1 2">FI11640</strain>
    </source>
</reference>
<dbReference type="RefSeq" id="WP_331244081.1">
    <property type="nucleotide sequence ID" value="NZ_JAQSGJ010000034.1"/>
</dbReference>
<evidence type="ECO:0000313" key="1">
    <source>
        <dbReference type="EMBL" id="MEE6716417.1"/>
    </source>
</evidence>
<protein>
    <recommendedName>
        <fullName evidence="3">Polymerase/histidinol phosphatase N-terminal domain-containing protein</fullName>
    </recommendedName>
</protein>
<keyword evidence="2" id="KW-1185">Reference proteome</keyword>
<dbReference type="PANTHER" id="PTHR42924">
    <property type="entry name" value="EXONUCLEASE"/>
    <property type="match status" value="1"/>
</dbReference>
<evidence type="ECO:0008006" key="3">
    <source>
        <dbReference type="Google" id="ProtNLM"/>
    </source>
</evidence>
<dbReference type="SUPFAM" id="SSF89550">
    <property type="entry name" value="PHP domain-like"/>
    <property type="match status" value="1"/>
</dbReference>
<name>A0ABU7T1E5_9LACO</name>
<evidence type="ECO:0000313" key="2">
    <source>
        <dbReference type="Proteomes" id="UP001330016"/>
    </source>
</evidence>
<dbReference type="EMBL" id="JAQSGK010000034">
    <property type="protein sequence ID" value="MEE6716417.1"/>
    <property type="molecule type" value="Genomic_DNA"/>
</dbReference>